<evidence type="ECO:0000256" key="1">
    <source>
        <dbReference type="SAM" id="MobiDB-lite"/>
    </source>
</evidence>
<dbReference type="PANTHER" id="PTHR12138:SF162">
    <property type="entry name" value="CHROMOSOME UNDETERMINED SCAFFOLD_275, WHOLE GENOME SHOTGUN SEQUENCE"/>
    <property type="match status" value="1"/>
</dbReference>
<dbReference type="Ensembl" id="ENSMFAT00000082708.1">
    <property type="protein sequence ID" value="ENSMFAP00000060952.1"/>
    <property type="gene ID" value="ENSMFAG00000052520.1"/>
</dbReference>
<feature type="compositionally biased region" description="Low complexity" evidence="1">
    <location>
        <begin position="167"/>
        <end position="179"/>
    </location>
</feature>
<evidence type="ECO:0000313" key="2">
    <source>
        <dbReference type="Ensembl" id="ENSMFAP00000060952.1"/>
    </source>
</evidence>
<dbReference type="PRINTS" id="PR02045">
    <property type="entry name" value="F138DOMAIN"/>
</dbReference>
<dbReference type="AlphaFoldDB" id="A0A7N9D5V6"/>
<name>A0A7N9D5V6_MACFA</name>
<evidence type="ECO:0000313" key="3">
    <source>
        <dbReference type="Proteomes" id="UP000233100"/>
    </source>
</evidence>
<sequence length="255" mass="25559">MQRSGIGALTSRVSEMRVGIWAAGGGLAAAGERNSVRAVSFSSGRVGVREEAAGHLAAGAACLTGAHADLAVGRGAEVAEEALVRVAGVALGAQLAQLLGADAAAAATVQHEAHARRAARRLLGRASARPAAVLADGRLRGGPGGQRRSVGSHALPGRPRVPPWQPPAAAGAPGAYPAAEGEEEHEGDADGAHAGGGHESCSGAISAYCNLCLLGSSDSPASSSQVAGLTGVHHHTWLFCTFSRDRISPCWPGWS</sequence>
<accession>A0A7N9D5V6</accession>
<reference evidence="2 3" key="1">
    <citation type="submission" date="2013-03" db="EMBL/GenBank/DDBJ databases">
        <authorList>
            <person name="Warren W."/>
            <person name="Wilson R.K."/>
        </authorList>
    </citation>
    <scope>NUCLEOTIDE SEQUENCE</scope>
</reference>
<dbReference type="PANTHER" id="PTHR12138">
    <property type="entry name" value="PRIMATE-EXPANDED PROTEIN FAMILY"/>
    <property type="match status" value="1"/>
</dbReference>
<dbReference type="GeneTree" id="ENSGT01010000223043"/>
<proteinExistence type="predicted"/>
<feature type="compositionally biased region" description="Acidic residues" evidence="1">
    <location>
        <begin position="180"/>
        <end position="189"/>
    </location>
</feature>
<keyword evidence="3" id="KW-1185">Reference proteome</keyword>
<dbReference type="Proteomes" id="UP000233100">
    <property type="component" value="Chromosome 4"/>
</dbReference>
<feature type="region of interest" description="Disordered" evidence="1">
    <location>
        <begin position="134"/>
        <end position="197"/>
    </location>
</feature>
<reference evidence="2" key="3">
    <citation type="submission" date="2025-09" db="UniProtKB">
        <authorList>
            <consortium name="Ensembl"/>
        </authorList>
    </citation>
    <scope>IDENTIFICATION</scope>
</reference>
<reference evidence="2" key="2">
    <citation type="submission" date="2025-08" db="UniProtKB">
        <authorList>
            <consortium name="Ensembl"/>
        </authorList>
    </citation>
    <scope>IDENTIFICATION</scope>
</reference>
<organism evidence="2 3">
    <name type="scientific">Macaca fascicularis</name>
    <name type="common">Crab-eating macaque</name>
    <name type="synonym">Cynomolgus monkey</name>
    <dbReference type="NCBI Taxonomy" id="9541"/>
    <lineage>
        <taxon>Eukaryota</taxon>
        <taxon>Metazoa</taxon>
        <taxon>Chordata</taxon>
        <taxon>Craniata</taxon>
        <taxon>Vertebrata</taxon>
        <taxon>Euteleostomi</taxon>
        <taxon>Mammalia</taxon>
        <taxon>Eutheria</taxon>
        <taxon>Euarchontoglires</taxon>
        <taxon>Primates</taxon>
        <taxon>Haplorrhini</taxon>
        <taxon>Catarrhini</taxon>
        <taxon>Cercopithecidae</taxon>
        <taxon>Cercopithecinae</taxon>
        <taxon>Macaca</taxon>
    </lineage>
</organism>
<protein>
    <submittedName>
        <fullName evidence="2">Uncharacterized protein</fullName>
    </submittedName>
</protein>